<keyword evidence="2" id="KW-1185">Reference proteome</keyword>
<dbReference type="RefSeq" id="WP_153068546.1">
    <property type="nucleotide sequence ID" value="NZ_JBFAUK010000014.1"/>
</dbReference>
<reference evidence="1 2" key="1">
    <citation type="submission" date="2024-06" db="EMBL/GenBank/DDBJ databases">
        <title>The Natural Products Discovery Center: Release of the First 8490 Sequenced Strains for Exploring Actinobacteria Biosynthetic Diversity.</title>
        <authorList>
            <person name="Kalkreuter E."/>
            <person name="Kautsar S.A."/>
            <person name="Yang D."/>
            <person name="Bader C.D."/>
            <person name="Teijaro C.N."/>
            <person name="Fluegel L."/>
            <person name="Davis C.M."/>
            <person name="Simpson J.R."/>
            <person name="Lauterbach L."/>
            <person name="Steele A.D."/>
            <person name="Gui C."/>
            <person name="Meng S."/>
            <person name="Li G."/>
            <person name="Viehrig K."/>
            <person name="Ye F."/>
            <person name="Su P."/>
            <person name="Kiefer A.F."/>
            <person name="Nichols A."/>
            <person name="Cepeda A.J."/>
            <person name="Yan W."/>
            <person name="Fan B."/>
            <person name="Jiang Y."/>
            <person name="Adhikari A."/>
            <person name="Zheng C.-J."/>
            <person name="Schuster L."/>
            <person name="Cowan T.M."/>
            <person name="Smanski M.J."/>
            <person name="Chevrette M.G."/>
            <person name="De Carvalho L.P.S."/>
            <person name="Shen B."/>
        </authorList>
    </citation>
    <scope>NUCLEOTIDE SEQUENCE [LARGE SCALE GENOMIC DNA]</scope>
    <source>
        <strain evidence="1 2">NPDC052347</strain>
    </source>
</reference>
<evidence type="ECO:0000313" key="1">
    <source>
        <dbReference type="EMBL" id="MEV5508460.1"/>
    </source>
</evidence>
<name>A0ABV3JZY8_STRON</name>
<accession>A0ABV3JZY8</accession>
<comment type="caution">
    <text evidence="1">The sequence shown here is derived from an EMBL/GenBank/DDBJ whole genome shotgun (WGS) entry which is preliminary data.</text>
</comment>
<dbReference type="Proteomes" id="UP001552594">
    <property type="component" value="Unassembled WGS sequence"/>
</dbReference>
<organism evidence="1 2">
    <name type="scientific">Streptomyces orinoci</name>
    <name type="common">Streptoverticillium orinoci</name>
    <dbReference type="NCBI Taxonomy" id="67339"/>
    <lineage>
        <taxon>Bacteria</taxon>
        <taxon>Bacillati</taxon>
        <taxon>Actinomycetota</taxon>
        <taxon>Actinomycetes</taxon>
        <taxon>Kitasatosporales</taxon>
        <taxon>Streptomycetaceae</taxon>
        <taxon>Streptomyces</taxon>
    </lineage>
</organism>
<sequence>MATTSLERLASAGVEVSAVTSDMLAWKGSAQEALEQLSVAQSVQELLHRAHALWCGHDCDQSPACTFLYYLRTPPAAARPSTVRPRYNKQTAHLYAVMGEGGYVGRVPQTHQVKVWPLLDAVVERWDAAARRHGGLPEHYADWTKKRDAHAADTVSRACRDTIQWTACWCGERYGVDPLGLRYVAFATILDDICIPPLDLVGGRFRMYGWSVRDLMRAMDTADWGRDGVHALLSLIRQSILQYAEKMDFHPGAEHLGLHTELNGSTNMWDGVIFRGHTGNAYGTAITVARNSRVGPLSFTWLMDSAICDCLSMDLCKSAIGVYSADNHQPTSHKDRSADKKASYRSIYLDLIDDLVFSGAPEPLVQFGSSGFLFVPIQDRYQERRLGRRFPISPPMARELKRLFGETPTDAWLDEVFHCDRDHFPAIPPPGHCR</sequence>
<dbReference type="EMBL" id="JBFAUK010000014">
    <property type="protein sequence ID" value="MEV5508460.1"/>
    <property type="molecule type" value="Genomic_DNA"/>
</dbReference>
<proteinExistence type="predicted"/>
<gene>
    <name evidence="1" type="ORF">AB0L16_18630</name>
</gene>
<evidence type="ECO:0000313" key="2">
    <source>
        <dbReference type="Proteomes" id="UP001552594"/>
    </source>
</evidence>
<protein>
    <submittedName>
        <fullName evidence="1">Uncharacterized protein</fullName>
    </submittedName>
</protein>